<organism evidence="1 2">
    <name type="scientific">Fulvitalea axinellae</name>
    <dbReference type="NCBI Taxonomy" id="1182444"/>
    <lineage>
        <taxon>Bacteria</taxon>
        <taxon>Pseudomonadati</taxon>
        <taxon>Bacteroidota</taxon>
        <taxon>Cytophagia</taxon>
        <taxon>Cytophagales</taxon>
        <taxon>Persicobacteraceae</taxon>
        <taxon>Fulvitalea</taxon>
    </lineage>
</organism>
<name>A0AAU9D5I6_9BACT</name>
<keyword evidence="1" id="KW-0614">Plasmid</keyword>
<accession>A0AAU9D5I6</accession>
<dbReference type="EMBL" id="AP025319">
    <property type="protein sequence ID" value="BDD12637.1"/>
    <property type="molecule type" value="Genomic_DNA"/>
</dbReference>
<keyword evidence="2" id="KW-1185">Reference proteome</keyword>
<sequence>MRLMSGLCLEISFVSVFGIGSSTAGAGSDIYKTGGLIYKKCERYRVPFGSVIKLTKSISMPWWYFLAGS</sequence>
<evidence type="ECO:0000313" key="2">
    <source>
        <dbReference type="Proteomes" id="UP001348817"/>
    </source>
</evidence>
<dbReference type="Proteomes" id="UP001348817">
    <property type="component" value="Plasmid pFA5"/>
</dbReference>
<dbReference type="KEGG" id="fax:FUAX_50690"/>
<protein>
    <recommendedName>
        <fullName evidence="3">Secreted protein</fullName>
    </recommendedName>
</protein>
<gene>
    <name evidence="1" type="ORF">FUAX_50690</name>
</gene>
<evidence type="ECO:0008006" key="3">
    <source>
        <dbReference type="Google" id="ProtNLM"/>
    </source>
</evidence>
<reference evidence="1 2" key="1">
    <citation type="submission" date="2021-12" db="EMBL/GenBank/DDBJ databases">
        <title>Genome sequencing of bacteria with rrn-lacking chromosome and rrn-plasmid.</title>
        <authorList>
            <person name="Anda M."/>
            <person name="Iwasaki W."/>
        </authorList>
    </citation>
    <scope>NUCLEOTIDE SEQUENCE [LARGE SCALE GENOMIC DNA]</scope>
    <source>
        <strain evidence="1 2">DSM 100852</strain>
        <plasmid evidence="1 2">pFA5</plasmid>
    </source>
</reference>
<dbReference type="AlphaFoldDB" id="A0AAU9D5I6"/>
<proteinExistence type="predicted"/>
<evidence type="ECO:0000313" key="1">
    <source>
        <dbReference type="EMBL" id="BDD12637.1"/>
    </source>
</evidence>
<geneLocation type="plasmid" evidence="1 2">
    <name>pFA5</name>
</geneLocation>